<keyword evidence="3 5" id="KW-1133">Transmembrane helix</keyword>
<proteinExistence type="predicted"/>
<evidence type="ECO:0000256" key="2">
    <source>
        <dbReference type="ARBA" id="ARBA00022692"/>
    </source>
</evidence>
<dbReference type="InterPro" id="IPR007452">
    <property type="entry name" value="TamB_C"/>
</dbReference>
<sequence>MQRLLKWLLGIILLIPTTVLIALLLVAVLLFTNVGLNSGLWVAQKLVPEFKVGSTEGSLLPAFTLHDLEYKSPDLGIATELKRFDFSTSLDCLFEHSVCLDTIAINGLTFDMPNLPASEGEEVDEGSSSMPTIFLPIPVSLTHLSLNDIDLNILGYKASWHQFSTGLYMQGRTLTLRPTHWQKIRLTLAPDDGQKRSEPVDNTPLAQRPDITLPTVTLPINLKVEQFNVDDFILQQESPIKVNHMGFKGSLMGSQLTIPELKLDMPEADLDLKTKLTMSGDYPLTLQAKGLVKMPDYSGQAIHLDAKGSVANLNMTAALSGGVEAKIKANLKPLKATLPFGLSLQNGKAQWPLKGQSDYKVNIEHLDGHGSLEGYQFTLESQVSGADIPASDIVLDAQGNLDQIDFHKLNIDTLGGNVTGQAMVNWKAPLNWKATLGLTDIQPGLQWPQAEGMLNGSLITTGNLTSQGGWVVHFPSLAIDGKLRNYPLSLKGQLNASDKTGKGKYIVRTRGLRLSHAANSLKIKGKLDQQWDMDIAVNMPKLSETIPDLKGQAIGDIQLRGEQRSPQVLTDLSLSDIDWNQGEAKLQSLLLKGQVSPLPEPSGDIRLSAQGGLYQNHQLKDLTLVFKGNEKSHQLDLDMMTDLFSTTMAVQGGMVNKPKQAWQGQLTSAQVTLMEPNTNKKTNPMWQIDHAVAIGYQLASQRVDVQAHCWQHLPSKICLDKDLSAGSDGEATLSVQQFSFDELAIFLPQDTEINGELNVNAWLKWANNQAPQVKVKVDIPSGNIVQKLDTPLTISWDKIQLSANLQKNKLDMSWLLALTNNGQIKGQATIPNVQAQQMSIDGDNTIEGIHLGFLRPLLGEQNRLNANVNSNLDFNGPILNPKVLGNFDIEDFQLEGPMFPVDIHQGEVKTKFSGYSATLSSVLETDDGDLQLQGDANWAQRDNWNAHLRVFGDELKVESPPMVALKVKPDLTISITPQLAKITGNIDIPWGRILVEDLPESAIGVSKDEVILDENLEPVEENNGLPMALESDVTINIGDDVSLSAFGLKGYLVGSLKVSQKDKGPFILGEVRIEKGYYQSFGQDLIIQEGKILMNGPADQPYVAIKAIRNPENTQDDVIAGIQVSGPADAPEVTVFSEPSMSQTNALSYLLRGRGIEDGAGGSTMTTALIGLSLAKSGKLVGELGEAFGVQDLQLGTAGSGDDSQVTVSGYIAPGLQVKYGVGIFNALGEFTVRYELLTDFYVEAVTGVDSAVDFLYQFSFN</sequence>
<keyword evidence="4 5" id="KW-0472">Membrane</keyword>
<comment type="caution">
    <text evidence="7">The sequence shown here is derived from an EMBL/GenBank/DDBJ whole genome shotgun (WGS) entry which is preliminary data.</text>
</comment>
<gene>
    <name evidence="7" type="ORF">ACGRQ9_11480</name>
</gene>
<dbReference type="EMBL" id="JBIHSN010000002">
    <property type="protein sequence ID" value="MFH0266077.1"/>
    <property type="molecule type" value="Genomic_DNA"/>
</dbReference>
<name>A0ABW7IX67_9VIBR</name>
<keyword evidence="2 5" id="KW-0812">Transmembrane</keyword>
<feature type="domain" description="Translocation and assembly module TamB C-terminal" evidence="6">
    <location>
        <begin position="925"/>
        <end position="1261"/>
    </location>
</feature>
<evidence type="ECO:0000256" key="4">
    <source>
        <dbReference type="ARBA" id="ARBA00023136"/>
    </source>
</evidence>
<evidence type="ECO:0000313" key="7">
    <source>
        <dbReference type="EMBL" id="MFH0266077.1"/>
    </source>
</evidence>
<comment type="subcellular location">
    <subcellularLocation>
        <location evidence="1">Membrane</location>
        <topology evidence="1">Single-pass membrane protein</topology>
    </subcellularLocation>
</comment>
<keyword evidence="8" id="KW-1185">Reference proteome</keyword>
<dbReference type="PANTHER" id="PTHR36985:SF1">
    <property type="entry name" value="TRANSLOCATION AND ASSEMBLY MODULE SUBUNIT TAMB"/>
    <property type="match status" value="1"/>
</dbReference>
<accession>A0ABW7IX67</accession>
<dbReference type="Pfam" id="PF04357">
    <property type="entry name" value="TamB"/>
    <property type="match status" value="1"/>
</dbReference>
<evidence type="ECO:0000256" key="5">
    <source>
        <dbReference type="SAM" id="Phobius"/>
    </source>
</evidence>
<evidence type="ECO:0000256" key="1">
    <source>
        <dbReference type="ARBA" id="ARBA00004167"/>
    </source>
</evidence>
<evidence type="ECO:0000313" key="8">
    <source>
        <dbReference type="Proteomes" id="UP001607151"/>
    </source>
</evidence>
<protein>
    <submittedName>
        <fullName evidence="7">Translocation/assembly module TamB domain-containing protein</fullName>
    </submittedName>
</protein>
<organism evidence="7 8">
    <name type="scientific">Vibrio rumoiensis</name>
    <dbReference type="NCBI Taxonomy" id="76258"/>
    <lineage>
        <taxon>Bacteria</taxon>
        <taxon>Pseudomonadati</taxon>
        <taxon>Pseudomonadota</taxon>
        <taxon>Gammaproteobacteria</taxon>
        <taxon>Vibrionales</taxon>
        <taxon>Vibrionaceae</taxon>
        <taxon>Vibrio</taxon>
    </lineage>
</organism>
<feature type="transmembrane region" description="Helical" evidence="5">
    <location>
        <begin position="7"/>
        <end position="31"/>
    </location>
</feature>
<dbReference type="PANTHER" id="PTHR36985">
    <property type="entry name" value="TRANSLOCATION AND ASSEMBLY MODULE SUBUNIT TAMB"/>
    <property type="match status" value="1"/>
</dbReference>
<reference evidence="7 8" key="1">
    <citation type="submission" date="2024-10" db="EMBL/GenBank/DDBJ databases">
        <authorList>
            <person name="Yibar A."/>
            <person name="Saticioglu I.B."/>
            <person name="Duman M."/>
            <person name="Ajmi N."/>
            <person name="Gurler F."/>
            <person name="Ay H."/>
            <person name="Onuk E."/>
            <person name="Guler S."/>
            <person name="Romalde J.L."/>
        </authorList>
    </citation>
    <scope>NUCLEOTIDE SEQUENCE [LARGE SCALE GENOMIC DNA]</scope>
    <source>
        <strain evidence="7 8">14-MA-B</strain>
    </source>
</reference>
<evidence type="ECO:0000256" key="3">
    <source>
        <dbReference type="ARBA" id="ARBA00022989"/>
    </source>
</evidence>
<dbReference type="RefSeq" id="WP_394607962.1">
    <property type="nucleotide sequence ID" value="NZ_JBIHSN010000002.1"/>
</dbReference>
<dbReference type="Proteomes" id="UP001607151">
    <property type="component" value="Unassembled WGS sequence"/>
</dbReference>
<evidence type="ECO:0000259" key="6">
    <source>
        <dbReference type="Pfam" id="PF04357"/>
    </source>
</evidence>